<dbReference type="InterPro" id="IPR036640">
    <property type="entry name" value="ABC1_TM_sf"/>
</dbReference>
<comment type="subcellular location">
    <subcellularLocation>
        <location evidence="1">Cell membrane</location>
        <topology evidence="1">Multi-pass membrane protein</topology>
    </subcellularLocation>
</comment>
<dbReference type="PROSITE" id="PS50929">
    <property type="entry name" value="ABC_TM1F"/>
    <property type="match status" value="1"/>
</dbReference>
<dbReference type="GO" id="GO:0140359">
    <property type="term" value="F:ABC-type transporter activity"/>
    <property type="evidence" value="ECO:0007669"/>
    <property type="project" value="InterPro"/>
</dbReference>
<dbReference type="Proteomes" id="UP000321523">
    <property type="component" value="Unassembled WGS sequence"/>
</dbReference>
<dbReference type="OrthoDB" id="7317879at2"/>
<dbReference type="CDD" id="cd18582">
    <property type="entry name" value="ABC_6TM_ATM1_ABCB7"/>
    <property type="match status" value="1"/>
</dbReference>
<evidence type="ECO:0000256" key="8">
    <source>
        <dbReference type="SAM" id="Phobius"/>
    </source>
</evidence>
<dbReference type="RefSeq" id="WP_044428699.1">
    <property type="nucleotide sequence ID" value="NZ_BJYZ01000023.1"/>
</dbReference>
<proteinExistence type="predicted"/>
<evidence type="ECO:0000256" key="4">
    <source>
        <dbReference type="ARBA" id="ARBA00022741"/>
    </source>
</evidence>
<evidence type="ECO:0000313" key="11">
    <source>
        <dbReference type="EMBL" id="GEO40750.1"/>
    </source>
</evidence>
<evidence type="ECO:0000313" key="12">
    <source>
        <dbReference type="Proteomes" id="UP000321523"/>
    </source>
</evidence>
<dbReference type="PROSITE" id="PS00211">
    <property type="entry name" value="ABC_TRANSPORTER_1"/>
    <property type="match status" value="1"/>
</dbReference>
<dbReference type="AlphaFoldDB" id="A0A512DX26"/>
<feature type="transmembrane region" description="Helical" evidence="8">
    <location>
        <begin position="267"/>
        <end position="289"/>
    </location>
</feature>
<dbReference type="Gene3D" id="3.40.50.300">
    <property type="entry name" value="P-loop containing nucleotide triphosphate hydrolases"/>
    <property type="match status" value="1"/>
</dbReference>
<dbReference type="GO" id="GO:0006879">
    <property type="term" value="P:intracellular iron ion homeostasis"/>
    <property type="evidence" value="ECO:0007669"/>
    <property type="project" value="TreeGrafter"/>
</dbReference>
<dbReference type="InterPro" id="IPR039421">
    <property type="entry name" value="Type_1_exporter"/>
</dbReference>
<feature type="transmembrane region" description="Helical" evidence="8">
    <location>
        <begin position="184"/>
        <end position="203"/>
    </location>
</feature>
<feature type="domain" description="ABC transporter" evidence="9">
    <location>
        <begin position="362"/>
        <end position="596"/>
    </location>
</feature>
<protein>
    <submittedName>
        <fullName evidence="11">ABC transporter ATP-binding protein</fullName>
    </submittedName>
</protein>
<evidence type="ECO:0000256" key="3">
    <source>
        <dbReference type="ARBA" id="ARBA00022692"/>
    </source>
</evidence>
<dbReference type="GO" id="GO:0016887">
    <property type="term" value="F:ATP hydrolysis activity"/>
    <property type="evidence" value="ECO:0007669"/>
    <property type="project" value="InterPro"/>
</dbReference>
<evidence type="ECO:0000256" key="1">
    <source>
        <dbReference type="ARBA" id="ARBA00004651"/>
    </source>
</evidence>
<evidence type="ECO:0000256" key="2">
    <source>
        <dbReference type="ARBA" id="ARBA00022448"/>
    </source>
</evidence>
<dbReference type="Gene3D" id="1.20.1560.10">
    <property type="entry name" value="ABC transporter type 1, transmembrane domain"/>
    <property type="match status" value="1"/>
</dbReference>
<dbReference type="Pfam" id="PF00664">
    <property type="entry name" value="ABC_membrane"/>
    <property type="match status" value="1"/>
</dbReference>
<dbReference type="PROSITE" id="PS50893">
    <property type="entry name" value="ABC_TRANSPORTER_2"/>
    <property type="match status" value="1"/>
</dbReference>
<dbReference type="SUPFAM" id="SSF90123">
    <property type="entry name" value="ABC transporter transmembrane region"/>
    <property type="match status" value="1"/>
</dbReference>
<dbReference type="EMBL" id="BJYZ01000023">
    <property type="protein sequence ID" value="GEO40750.1"/>
    <property type="molecule type" value="Genomic_DNA"/>
</dbReference>
<dbReference type="PANTHER" id="PTHR24221">
    <property type="entry name" value="ATP-BINDING CASSETTE SUB-FAMILY B"/>
    <property type="match status" value="1"/>
</dbReference>
<dbReference type="FunFam" id="3.40.50.300:FF:000186">
    <property type="entry name" value="ATP-binding cassette sub-family B member 7, mitochondrial"/>
    <property type="match status" value="1"/>
</dbReference>
<evidence type="ECO:0000259" key="10">
    <source>
        <dbReference type="PROSITE" id="PS50929"/>
    </source>
</evidence>
<feature type="transmembrane region" description="Helical" evidence="8">
    <location>
        <begin position="76"/>
        <end position="95"/>
    </location>
</feature>
<dbReference type="InterPro" id="IPR003593">
    <property type="entry name" value="AAA+_ATPase"/>
</dbReference>
<dbReference type="GO" id="GO:0005886">
    <property type="term" value="C:plasma membrane"/>
    <property type="evidence" value="ECO:0007669"/>
    <property type="project" value="UniProtKB-SubCell"/>
</dbReference>
<dbReference type="InterPro" id="IPR027417">
    <property type="entry name" value="P-loop_NTPase"/>
</dbReference>
<evidence type="ECO:0000256" key="6">
    <source>
        <dbReference type="ARBA" id="ARBA00022989"/>
    </source>
</evidence>
<dbReference type="InterPro" id="IPR011527">
    <property type="entry name" value="ABC1_TM_dom"/>
</dbReference>
<dbReference type="CDD" id="cd03253">
    <property type="entry name" value="ABCC_ATM1_transporter"/>
    <property type="match status" value="1"/>
</dbReference>
<evidence type="ECO:0000256" key="5">
    <source>
        <dbReference type="ARBA" id="ARBA00022840"/>
    </source>
</evidence>
<accession>A0A512DX26</accession>
<dbReference type="SUPFAM" id="SSF52540">
    <property type="entry name" value="P-loop containing nucleoside triphosphate hydrolases"/>
    <property type="match status" value="1"/>
</dbReference>
<keyword evidence="4" id="KW-0547">Nucleotide-binding</keyword>
<dbReference type="GO" id="GO:0005524">
    <property type="term" value="F:ATP binding"/>
    <property type="evidence" value="ECO:0007669"/>
    <property type="project" value="UniProtKB-KW"/>
</dbReference>
<comment type="caution">
    <text evidence="11">The sequence shown here is derived from an EMBL/GenBank/DDBJ whole genome shotgun (WGS) entry which is preliminary data.</text>
</comment>
<feature type="transmembrane region" description="Helical" evidence="8">
    <location>
        <begin position="42"/>
        <end position="64"/>
    </location>
</feature>
<keyword evidence="6 8" id="KW-1133">Transmembrane helix</keyword>
<keyword evidence="5 11" id="KW-0067">ATP-binding</keyword>
<dbReference type="SMART" id="SM00382">
    <property type="entry name" value="AAA"/>
    <property type="match status" value="1"/>
</dbReference>
<evidence type="ECO:0000259" key="9">
    <source>
        <dbReference type="PROSITE" id="PS50893"/>
    </source>
</evidence>
<reference evidence="11 12" key="1">
    <citation type="submission" date="2019-07" db="EMBL/GenBank/DDBJ databases">
        <title>Whole genome shotgun sequence of Skermanella aerolata NBRC 106429.</title>
        <authorList>
            <person name="Hosoyama A."/>
            <person name="Uohara A."/>
            <person name="Ohji S."/>
            <person name="Ichikawa N."/>
        </authorList>
    </citation>
    <scope>NUCLEOTIDE SEQUENCE [LARGE SCALE GENOMIC DNA]</scope>
    <source>
        <strain evidence="11 12">NBRC 106429</strain>
    </source>
</reference>
<evidence type="ECO:0000256" key="7">
    <source>
        <dbReference type="ARBA" id="ARBA00023136"/>
    </source>
</evidence>
<dbReference type="Pfam" id="PF00005">
    <property type="entry name" value="ABC_tran"/>
    <property type="match status" value="1"/>
</dbReference>
<dbReference type="PANTHER" id="PTHR24221:SF402">
    <property type="entry name" value="IRON-SULFUR CLUSTERS TRANSPORTER ABCB7, MITOCHONDRIAL"/>
    <property type="match status" value="1"/>
</dbReference>
<dbReference type="InterPro" id="IPR003439">
    <property type="entry name" value="ABC_transporter-like_ATP-bd"/>
</dbReference>
<organism evidence="11 12">
    <name type="scientific">Skermanella aerolata</name>
    <dbReference type="NCBI Taxonomy" id="393310"/>
    <lineage>
        <taxon>Bacteria</taxon>
        <taxon>Pseudomonadati</taxon>
        <taxon>Pseudomonadota</taxon>
        <taxon>Alphaproteobacteria</taxon>
        <taxon>Rhodospirillales</taxon>
        <taxon>Azospirillaceae</taxon>
        <taxon>Skermanella</taxon>
    </lineage>
</organism>
<sequence length="605" mass="66403">MPRILNERPSDAPALPSVDARIFRLMLPFLWPRDDRGLRVRLVLSMVLLCLTAVLNAVVPILFAHAVDRISTPGQAAIAVPVALLLAYGAMQWLAKVFNELRWAMYGPIEQRMQRHMGMAVFRHVHELSLRFHLARRTGQISRVLDNGMRGIRELLFDVVFLILPLLAEIAIICAVLLGAFSPAFTGIILVTLTLYGFCLVIGSERLRRRQRRAVAEGAEAHGKAVDSLLNYETVKYFGNERHIADRYDGALQEVERLTVNAMMWRSLTGILQVSILGVGLTAMILLAASKVAGGAMTVGDFVLVNTYLLQLIRPLDRLGQLYRSIKQSLTDVEQMLTLLDQPAEVADAAGAGSLPKGPGRLRFEDVDFAYDPRRPVLNDVSFEVPPGRTLAIVGPSGAGKSTIGRLLFRFYDPTSGRITLDGADIGAVTQASLREAIAVVPQDAVLFNDTILYNLAFGRPSASTEEIEQAARQAQIHDFIASLPDGYETMVGERGLKLSGGEKQRVAIARAILKRPRLFLFDEATSALDSHTELAIQRSLREVSRGTTTLVIAHRLSTIVHADEILVLEDGCIAERGSHAALLNRGGAYAALWARQQADREAAD</sequence>
<keyword evidence="2" id="KW-0813">Transport</keyword>
<dbReference type="InterPro" id="IPR017871">
    <property type="entry name" value="ABC_transporter-like_CS"/>
</dbReference>
<name>A0A512DX26_9PROT</name>
<keyword evidence="12" id="KW-1185">Reference proteome</keyword>
<keyword evidence="7 8" id="KW-0472">Membrane</keyword>
<gene>
    <name evidence="11" type="ORF">SAE02_48980</name>
</gene>
<feature type="domain" description="ABC transmembrane type-1" evidence="10">
    <location>
        <begin position="43"/>
        <end position="328"/>
    </location>
</feature>
<feature type="transmembrane region" description="Helical" evidence="8">
    <location>
        <begin position="155"/>
        <end position="178"/>
    </location>
</feature>
<keyword evidence="3 8" id="KW-0812">Transmembrane</keyword>